<dbReference type="PANTHER" id="PTHR12181">
    <property type="entry name" value="LIPIN"/>
    <property type="match status" value="1"/>
</dbReference>
<dbReference type="GO" id="GO:0005741">
    <property type="term" value="C:mitochondrial outer membrane"/>
    <property type="evidence" value="ECO:0007669"/>
    <property type="project" value="TreeGrafter"/>
</dbReference>
<feature type="region of interest" description="Disordered" evidence="6">
    <location>
        <begin position="442"/>
        <end position="472"/>
    </location>
</feature>
<dbReference type="GO" id="GO:0009062">
    <property type="term" value="P:fatty acid catabolic process"/>
    <property type="evidence" value="ECO:0007669"/>
    <property type="project" value="TreeGrafter"/>
</dbReference>
<keyword evidence="7" id="KW-0472">Membrane</keyword>
<keyword evidence="7" id="KW-1133">Transmembrane helix</keyword>
<feature type="domain" description="Phospholipid/glycerol acyltransferase" evidence="8">
    <location>
        <begin position="867"/>
        <end position="1007"/>
    </location>
</feature>
<evidence type="ECO:0000256" key="4">
    <source>
        <dbReference type="ARBA" id="ARBA00012638"/>
    </source>
</evidence>
<dbReference type="InterPro" id="IPR013209">
    <property type="entry name" value="LNS2"/>
</dbReference>
<protein>
    <recommendedName>
        <fullName evidence="4">phosphatidate phosphatase</fullName>
        <ecNumber evidence="4">3.1.3.4</ecNumber>
    </recommendedName>
</protein>
<keyword evidence="5" id="KW-0378">Hydrolase</keyword>
<dbReference type="Pfam" id="PF04571">
    <property type="entry name" value="Lipin_N"/>
    <property type="match status" value="1"/>
</dbReference>
<keyword evidence="11" id="KW-1185">Reference proteome</keyword>
<dbReference type="Pfam" id="PF16876">
    <property type="entry name" value="Lipin_mid"/>
    <property type="match status" value="1"/>
</dbReference>
<dbReference type="CDD" id="cd07993">
    <property type="entry name" value="LPLAT_DHAPAT-like"/>
    <property type="match status" value="1"/>
</dbReference>
<dbReference type="SUPFAM" id="SSF56784">
    <property type="entry name" value="HAD-like"/>
    <property type="match status" value="1"/>
</dbReference>
<feature type="transmembrane region" description="Helical" evidence="7">
    <location>
        <begin position="876"/>
        <end position="897"/>
    </location>
</feature>
<dbReference type="Pfam" id="PF08235">
    <property type="entry name" value="LNS2"/>
    <property type="match status" value="1"/>
</dbReference>
<dbReference type="GO" id="GO:0045944">
    <property type="term" value="P:positive regulation of transcription by RNA polymerase II"/>
    <property type="evidence" value="ECO:0007669"/>
    <property type="project" value="TreeGrafter"/>
</dbReference>
<dbReference type="EC" id="3.1.3.4" evidence="4"/>
<dbReference type="InterPro" id="IPR041728">
    <property type="entry name" value="GPAT/DHAPAT_LPLAT"/>
</dbReference>
<evidence type="ECO:0000256" key="7">
    <source>
        <dbReference type="SAM" id="Phobius"/>
    </source>
</evidence>
<comment type="cofactor">
    <cofactor evidence="2">
        <name>Mg(2+)</name>
        <dbReference type="ChEBI" id="CHEBI:18420"/>
    </cofactor>
</comment>
<dbReference type="InterPro" id="IPR002123">
    <property type="entry name" value="Plipid/glycerol_acylTrfase"/>
</dbReference>
<evidence type="ECO:0000313" key="11">
    <source>
        <dbReference type="Proteomes" id="UP000290572"/>
    </source>
</evidence>
<evidence type="ECO:0000256" key="5">
    <source>
        <dbReference type="ARBA" id="ARBA00022801"/>
    </source>
</evidence>
<dbReference type="SMART" id="SM00775">
    <property type="entry name" value="LNS2"/>
    <property type="match status" value="1"/>
</dbReference>
<evidence type="ECO:0000256" key="2">
    <source>
        <dbReference type="ARBA" id="ARBA00001946"/>
    </source>
</evidence>
<gene>
    <name evidence="10" type="ORF">ROHU_036126</name>
</gene>
<dbReference type="GO" id="GO:0008195">
    <property type="term" value="F:phosphatidate phosphatase activity"/>
    <property type="evidence" value="ECO:0007669"/>
    <property type="project" value="UniProtKB-EC"/>
</dbReference>
<organism evidence="10 11">
    <name type="scientific">Labeo rohita</name>
    <name type="common">Indian major carp</name>
    <name type="synonym">Cyprinus rohita</name>
    <dbReference type="NCBI Taxonomy" id="84645"/>
    <lineage>
        <taxon>Eukaryota</taxon>
        <taxon>Metazoa</taxon>
        <taxon>Chordata</taxon>
        <taxon>Craniata</taxon>
        <taxon>Vertebrata</taxon>
        <taxon>Euteleostomi</taxon>
        <taxon>Actinopterygii</taxon>
        <taxon>Neopterygii</taxon>
        <taxon>Teleostei</taxon>
        <taxon>Ostariophysi</taxon>
        <taxon>Cypriniformes</taxon>
        <taxon>Cyprinidae</taxon>
        <taxon>Labeoninae</taxon>
        <taxon>Labeonini</taxon>
        <taxon>Labeo</taxon>
    </lineage>
</organism>
<dbReference type="GO" id="GO:0019432">
    <property type="term" value="P:triglyceride biosynthetic process"/>
    <property type="evidence" value="ECO:0007669"/>
    <property type="project" value="TreeGrafter"/>
</dbReference>
<dbReference type="SUPFAM" id="SSF69593">
    <property type="entry name" value="Glycerol-3-phosphate (1)-acyltransferase"/>
    <property type="match status" value="1"/>
</dbReference>
<dbReference type="InterPro" id="IPR045520">
    <property type="entry name" value="GPAT/DHAPAT_C"/>
</dbReference>
<feature type="region of interest" description="Disordered" evidence="6">
    <location>
        <begin position="155"/>
        <end position="210"/>
    </location>
</feature>
<feature type="transmembrane region" description="Helical" evidence="7">
    <location>
        <begin position="903"/>
        <end position="923"/>
    </location>
</feature>
<evidence type="ECO:0000259" key="9">
    <source>
        <dbReference type="SMART" id="SM00775"/>
    </source>
</evidence>
<sequence>MNYVGQLAGQVFVQVKELYRGLNPATLSGCIDVIVIRQPDGALICSPFHVRFGKMGVLRSREKVVDIEINGEPVDLHMKLGENGEAFFVKETEDDQEVIPSYLATSPIPSDGGLLMGSSSENGLMKKRRKRRRKCRVEDVKREDSVEFSEEELFNLDINDSEQPDQNRDLMNGGSSTGNKQNTIHARSDGEWSPVHSPNVSRPCTPKSDSELLCKDQQDDSAMLWSWGELPQAAKPSFLSEKPNVLPAYNPLSIPVSDNTHFRVIPETAAHGLDRNRTLHADSQSNRAKEQHVTSATCVMSEVEEGGANNGPRPQNKTDSPSKRKDKKSRHLGSDGVYLEDIKDLEPKVAALYFPKSGSERCGENGLRSVTVSPQSMCSSGADSGVDSYDLPSMAISLCGGLTENLEITKEHFQQKSVSFQQFADNPSIIDDPNLVVKIGSKRTDESSSSDEDLTAKQSPVPVHTDPAPAGGGVSYQKTLRLSSEQLVSLQLKDGPNDVMFSVTTQYQGTCRCEGTIYLWNWDDKIIISDIDGTITRSDKLGHILPTLGKDWTHQGIASLYHNISQNGYKFLYCSARAIGMADMTRGYLHWVNERGTMLPQGPVLLSPSSLLSALHREVIEKRPEKFKVACLTDIKNLFLPNTEPFYAAFGNRDTDVFSYKEVGVSLNRIFTVNPKGELIQEHAKTNISSYVRLGEVVDHVFPLLKRRGSCDFPCSDTFSQFTFWREQLPLVDGQISADGAEPDGFFDILEERRRSSDFSHAFRTFTPQPYRGATPISAAALNRMVLESQYLSYIIQEIVDECDEPREALLEEASALLDEMSQNLQLGFIRLLGFALSKVFKSVFSSIHVNEDGLTRLQQAIQEYPVILMPNHRSYVDFLVLSYIMFTYDLSIPVIAAGIRKYLLIFNAIVALMAMKLIGEIFRRSGAFFIRRAIGSDKLYWAVLSEYVRTIVRTGYAPLEFYVEGLRSRTLKSLTPKLGMMHMVLEPFFKGEVFDISLVPISISYERVLEESLLAHELLGVPKPKETTGALLKARTVLKEDYGCMHVCFGNPVSVRDLVKGKINRRQYNLVPRDLPMKPNKETQEFVSGLAYMIIRLQERNAVLSAWNLMAVVLLQNLQGIDLDLLTHKTLWLRTLALWFGAHLKWPNDIFHHFKFLLELFSNEFVLIPGQAAQDFEEGCSLLQQSGVIGRSDEEIYVRDNGQETIIFLRAILLPFIESYQVVFRYLCEESSQTFREKMFPTNIRGFIMKLLISGEVESYECLSSDLQKNVLSALLRMAALTKTKVDDQNEFRVNKSAVKRIWDMLSNGWTPQISIDARL</sequence>
<name>A0A498NKR3_LABRO</name>
<evidence type="ECO:0000313" key="10">
    <source>
        <dbReference type="EMBL" id="RXN32294.1"/>
    </source>
</evidence>
<feature type="domain" description="LNS2/PITP" evidence="9">
    <location>
        <begin position="526"/>
        <end position="682"/>
    </location>
</feature>
<dbReference type="InterPro" id="IPR007651">
    <property type="entry name" value="Lipin_N"/>
</dbReference>
<dbReference type="PANTHER" id="PTHR12181:SF10">
    <property type="entry name" value="PHOSPHATIDATE PHOSPHATASE LPIN1"/>
    <property type="match status" value="1"/>
</dbReference>
<keyword evidence="7" id="KW-0812">Transmembrane</keyword>
<feature type="region of interest" description="Disordered" evidence="6">
    <location>
        <begin position="273"/>
        <end position="335"/>
    </location>
</feature>
<dbReference type="GO" id="GO:0003713">
    <property type="term" value="F:transcription coactivator activity"/>
    <property type="evidence" value="ECO:0007669"/>
    <property type="project" value="TreeGrafter"/>
</dbReference>
<proteinExistence type="inferred from homology"/>
<dbReference type="Pfam" id="PF01553">
    <property type="entry name" value="Acyltransferase"/>
    <property type="match status" value="1"/>
</dbReference>
<comment type="similarity">
    <text evidence="3">Belongs to the lipin family.</text>
</comment>
<comment type="caution">
    <text evidence="10">The sequence shown here is derived from an EMBL/GenBank/DDBJ whole genome shotgun (WGS) entry which is preliminary data.</text>
</comment>
<dbReference type="GO" id="GO:0032869">
    <property type="term" value="P:cellular response to insulin stimulus"/>
    <property type="evidence" value="ECO:0007669"/>
    <property type="project" value="TreeGrafter"/>
</dbReference>
<comment type="catalytic activity">
    <reaction evidence="1">
        <text>a 1,2-diacyl-sn-glycero-3-phosphate + H2O = a 1,2-diacyl-sn-glycerol + phosphate</text>
        <dbReference type="Rhea" id="RHEA:27429"/>
        <dbReference type="ChEBI" id="CHEBI:15377"/>
        <dbReference type="ChEBI" id="CHEBI:17815"/>
        <dbReference type="ChEBI" id="CHEBI:43474"/>
        <dbReference type="ChEBI" id="CHEBI:58608"/>
        <dbReference type="EC" id="3.1.3.4"/>
    </reaction>
    <physiologicalReaction direction="left-to-right" evidence="1">
        <dbReference type="Rhea" id="RHEA:27430"/>
    </physiologicalReaction>
</comment>
<dbReference type="InterPro" id="IPR031315">
    <property type="entry name" value="LNS2/PITP"/>
</dbReference>
<evidence type="ECO:0000256" key="3">
    <source>
        <dbReference type="ARBA" id="ARBA00005476"/>
    </source>
</evidence>
<dbReference type="STRING" id="84645.A0A498NKR3"/>
<feature type="compositionally biased region" description="Polar residues" evidence="6">
    <location>
        <begin position="173"/>
        <end position="185"/>
    </location>
</feature>
<dbReference type="EMBL" id="QBIY01011400">
    <property type="protein sequence ID" value="RXN32294.1"/>
    <property type="molecule type" value="Genomic_DNA"/>
</dbReference>
<evidence type="ECO:0000259" key="8">
    <source>
        <dbReference type="SMART" id="SM00563"/>
    </source>
</evidence>
<dbReference type="GO" id="GO:0016746">
    <property type="term" value="F:acyltransferase activity"/>
    <property type="evidence" value="ECO:0007669"/>
    <property type="project" value="InterPro"/>
</dbReference>
<dbReference type="InterPro" id="IPR026058">
    <property type="entry name" value="LIPIN"/>
</dbReference>
<dbReference type="Proteomes" id="UP000290572">
    <property type="component" value="Unassembled WGS sequence"/>
</dbReference>
<evidence type="ECO:0000256" key="1">
    <source>
        <dbReference type="ARBA" id="ARBA00001180"/>
    </source>
</evidence>
<dbReference type="Pfam" id="PF19277">
    <property type="entry name" value="GPAT_C"/>
    <property type="match status" value="2"/>
</dbReference>
<dbReference type="InterPro" id="IPR036412">
    <property type="entry name" value="HAD-like_sf"/>
</dbReference>
<dbReference type="GO" id="GO:0005634">
    <property type="term" value="C:nucleus"/>
    <property type="evidence" value="ECO:0007669"/>
    <property type="project" value="TreeGrafter"/>
</dbReference>
<dbReference type="SMART" id="SM00563">
    <property type="entry name" value="PlsC"/>
    <property type="match status" value="1"/>
</dbReference>
<dbReference type="InterPro" id="IPR031703">
    <property type="entry name" value="Lipin_mid"/>
</dbReference>
<accession>A0A498NKR3</accession>
<feature type="region of interest" description="Disordered" evidence="6">
    <location>
        <begin position="110"/>
        <end position="131"/>
    </location>
</feature>
<evidence type="ECO:0000256" key="6">
    <source>
        <dbReference type="SAM" id="MobiDB-lite"/>
    </source>
</evidence>
<reference evidence="10 11" key="1">
    <citation type="submission" date="2018-03" db="EMBL/GenBank/DDBJ databases">
        <title>Draft genome sequence of Rohu Carp (Labeo rohita).</title>
        <authorList>
            <person name="Das P."/>
            <person name="Kushwaha B."/>
            <person name="Joshi C.G."/>
            <person name="Kumar D."/>
            <person name="Nagpure N.S."/>
            <person name="Sahoo L."/>
            <person name="Das S.P."/>
            <person name="Bit A."/>
            <person name="Patnaik S."/>
            <person name="Meher P.K."/>
            <person name="Jayasankar P."/>
            <person name="Koringa P.G."/>
            <person name="Patel N.V."/>
            <person name="Hinsu A.T."/>
            <person name="Kumar R."/>
            <person name="Pandey M."/>
            <person name="Agarwal S."/>
            <person name="Srivastava S."/>
            <person name="Singh M."/>
            <person name="Iquebal M.A."/>
            <person name="Jaiswal S."/>
            <person name="Angadi U.B."/>
            <person name="Kumar N."/>
            <person name="Raza M."/>
            <person name="Shah T.M."/>
            <person name="Rai A."/>
            <person name="Jena J.K."/>
        </authorList>
    </citation>
    <scope>NUCLEOTIDE SEQUENCE [LARGE SCALE GENOMIC DNA]</scope>
    <source>
        <strain evidence="10">DASCIFA01</strain>
        <tissue evidence="10">Testis</tissue>
    </source>
</reference>